<reference evidence="13" key="1">
    <citation type="submission" date="2022-12" db="EMBL/GenBank/DDBJ databases">
        <title>Marinomonas 15G1-11 sp. nov, isolated from marine algae.</title>
        <authorList>
            <person name="Butt M."/>
            <person name="Choi D.G."/>
            <person name="Kim J.M."/>
            <person name="Lee J.K."/>
            <person name="Baek J.H."/>
            <person name="Jeon C.O."/>
        </authorList>
    </citation>
    <scope>NUCLEOTIDE SEQUENCE</scope>
    <source>
        <strain evidence="13">15G1-11</strain>
    </source>
</reference>
<accession>A0ABT4JY49</accession>
<dbReference type="EMBL" id="JAPUBN010000020">
    <property type="protein sequence ID" value="MCZ2723324.1"/>
    <property type="molecule type" value="Genomic_DNA"/>
</dbReference>
<dbReference type="InterPro" id="IPR052075">
    <property type="entry name" value="Heme_exporter_D"/>
</dbReference>
<dbReference type="InterPro" id="IPR007078">
    <property type="entry name" value="Haem_export_protD_CcmD"/>
</dbReference>
<name>A0ABT4JY49_9GAMM</name>
<keyword evidence="6 12" id="KW-1003">Cell membrane</keyword>
<evidence type="ECO:0000256" key="9">
    <source>
        <dbReference type="ARBA" id="ARBA00022748"/>
    </source>
</evidence>
<proteinExistence type="inferred from homology"/>
<keyword evidence="9 12" id="KW-0201">Cytochrome c-type biogenesis</keyword>
<keyword evidence="14" id="KW-1185">Reference proteome</keyword>
<evidence type="ECO:0000313" key="14">
    <source>
        <dbReference type="Proteomes" id="UP001149719"/>
    </source>
</evidence>
<evidence type="ECO:0000256" key="11">
    <source>
        <dbReference type="ARBA" id="ARBA00023136"/>
    </source>
</evidence>
<evidence type="ECO:0000256" key="1">
    <source>
        <dbReference type="ARBA" id="ARBA00002442"/>
    </source>
</evidence>
<keyword evidence="5 12" id="KW-0813">Transport</keyword>
<protein>
    <recommendedName>
        <fullName evidence="4 12">Heme exporter protein D</fullName>
    </recommendedName>
</protein>
<evidence type="ECO:0000256" key="5">
    <source>
        <dbReference type="ARBA" id="ARBA00022448"/>
    </source>
</evidence>
<keyword evidence="10 12" id="KW-1133">Transmembrane helix</keyword>
<evidence type="ECO:0000256" key="12">
    <source>
        <dbReference type="RuleBase" id="RU363101"/>
    </source>
</evidence>
<organism evidence="13 14">
    <name type="scientific">Marinomonas phaeophyticola</name>
    <dbReference type="NCBI Taxonomy" id="3004091"/>
    <lineage>
        <taxon>Bacteria</taxon>
        <taxon>Pseudomonadati</taxon>
        <taxon>Pseudomonadota</taxon>
        <taxon>Gammaproteobacteria</taxon>
        <taxon>Oceanospirillales</taxon>
        <taxon>Oceanospirillaceae</taxon>
        <taxon>Marinomonas</taxon>
    </lineage>
</organism>
<evidence type="ECO:0000313" key="13">
    <source>
        <dbReference type="EMBL" id="MCZ2723324.1"/>
    </source>
</evidence>
<keyword evidence="7 12" id="KW-0997">Cell inner membrane</keyword>
<evidence type="ECO:0000256" key="7">
    <source>
        <dbReference type="ARBA" id="ARBA00022519"/>
    </source>
</evidence>
<evidence type="ECO:0000256" key="4">
    <source>
        <dbReference type="ARBA" id="ARBA00016461"/>
    </source>
</evidence>
<evidence type="ECO:0000256" key="2">
    <source>
        <dbReference type="ARBA" id="ARBA00004377"/>
    </source>
</evidence>
<comment type="function">
    <text evidence="1 12">Required for the export of heme to the periplasm for the biogenesis of c-type cytochromes.</text>
</comment>
<keyword evidence="8 12" id="KW-0812">Transmembrane</keyword>
<evidence type="ECO:0000256" key="8">
    <source>
        <dbReference type="ARBA" id="ARBA00022692"/>
    </source>
</evidence>
<evidence type="ECO:0000256" key="3">
    <source>
        <dbReference type="ARBA" id="ARBA00008741"/>
    </source>
</evidence>
<comment type="similarity">
    <text evidence="3 12">Belongs to the CcmD/CycX/HelD family.</text>
</comment>
<comment type="caution">
    <text evidence="13">The sequence shown here is derived from an EMBL/GenBank/DDBJ whole genome shotgun (WGS) entry which is preliminary data.</text>
</comment>
<comment type="subcellular location">
    <subcellularLocation>
        <location evidence="2 12">Cell inner membrane</location>
        <topology evidence="2 12">Single-pass membrane protein</topology>
    </subcellularLocation>
</comment>
<keyword evidence="11 12" id="KW-0472">Membrane</keyword>
<dbReference type="NCBIfam" id="TIGR03141">
    <property type="entry name" value="cytochro_ccmD"/>
    <property type="match status" value="1"/>
</dbReference>
<feature type="transmembrane region" description="Helical" evidence="12">
    <location>
        <begin position="17"/>
        <end position="38"/>
    </location>
</feature>
<dbReference type="Pfam" id="PF04995">
    <property type="entry name" value="CcmD"/>
    <property type="match status" value="1"/>
</dbReference>
<dbReference type="PANTHER" id="PTHR37531:SF1">
    <property type="entry name" value="HEME EXPORTER PROTEIN D"/>
    <property type="match status" value="1"/>
</dbReference>
<dbReference type="RefSeq" id="WP_269127410.1">
    <property type="nucleotide sequence ID" value="NZ_JAPUBN010000020.1"/>
</dbReference>
<evidence type="ECO:0000256" key="6">
    <source>
        <dbReference type="ARBA" id="ARBA00022475"/>
    </source>
</evidence>
<dbReference type="PANTHER" id="PTHR37531">
    <property type="entry name" value="HEME EXPORTER PROTEIN D"/>
    <property type="match status" value="1"/>
</dbReference>
<dbReference type="Proteomes" id="UP001149719">
    <property type="component" value="Unassembled WGS sequence"/>
</dbReference>
<evidence type="ECO:0000256" key="10">
    <source>
        <dbReference type="ARBA" id="ARBA00022989"/>
    </source>
</evidence>
<gene>
    <name evidence="13" type="primary">ccmD</name>
    <name evidence="13" type="ORF">O1D97_17355</name>
</gene>
<sequence>MAFDSFSDFLQMGRHGFYVWSTYGISGVILFAIAWQSWQQKKQVKRQLAKRFIREQEK</sequence>